<dbReference type="InterPro" id="IPR023213">
    <property type="entry name" value="CAT-like_dom_sf"/>
</dbReference>
<feature type="domain" description="START" evidence="6">
    <location>
        <begin position="397"/>
        <end position="561"/>
    </location>
</feature>
<accession>A0A397ACP4</accession>
<evidence type="ECO:0000256" key="3">
    <source>
        <dbReference type="SAM" id="MobiDB-lite"/>
    </source>
</evidence>
<dbReference type="AlphaFoldDB" id="A0A397ACP4"/>
<dbReference type="Pfam" id="PF00169">
    <property type="entry name" value="PH"/>
    <property type="match status" value="1"/>
</dbReference>
<dbReference type="Gene3D" id="3.30.530.20">
    <property type="match status" value="2"/>
</dbReference>
<protein>
    <recommendedName>
        <fullName evidence="9">PH domain-containing protein</fullName>
    </recommendedName>
</protein>
<reference evidence="7 8" key="1">
    <citation type="submission" date="2018-08" db="EMBL/GenBank/DDBJ databases">
        <title>Aphanomyces genome sequencing and annotation.</title>
        <authorList>
            <person name="Minardi D."/>
            <person name="Oidtmann B."/>
            <person name="Van Der Giezen M."/>
            <person name="Studholme D.J."/>
        </authorList>
    </citation>
    <scope>NUCLEOTIDE SEQUENCE [LARGE SCALE GENOMIC DNA]</scope>
    <source>
        <strain evidence="7 8">Kv</strain>
    </source>
</reference>
<dbReference type="PROSITE" id="PS50003">
    <property type="entry name" value="PH_DOMAIN"/>
    <property type="match status" value="1"/>
</dbReference>
<dbReference type="Gene3D" id="3.30.559.10">
    <property type="entry name" value="Chloramphenicol acetyltransferase-like domain"/>
    <property type="match status" value="1"/>
</dbReference>
<evidence type="ECO:0000256" key="1">
    <source>
        <dbReference type="ARBA" id="ARBA00004240"/>
    </source>
</evidence>
<dbReference type="CDD" id="cd00821">
    <property type="entry name" value="PH"/>
    <property type="match status" value="1"/>
</dbReference>
<evidence type="ECO:0000256" key="2">
    <source>
        <dbReference type="ARBA" id="ARBA00022824"/>
    </source>
</evidence>
<evidence type="ECO:0000259" key="6">
    <source>
        <dbReference type="PROSITE" id="PS50848"/>
    </source>
</evidence>
<dbReference type="Gene3D" id="2.30.29.30">
    <property type="entry name" value="Pleckstrin-homology domain (PH domain)/Phosphotyrosine-binding domain (PTB)"/>
    <property type="match status" value="1"/>
</dbReference>
<dbReference type="Pfam" id="PF01852">
    <property type="entry name" value="START"/>
    <property type="match status" value="2"/>
</dbReference>
<dbReference type="GO" id="GO:0005783">
    <property type="term" value="C:endoplasmic reticulum"/>
    <property type="evidence" value="ECO:0007669"/>
    <property type="project" value="UniProtKB-SubCell"/>
</dbReference>
<dbReference type="SMART" id="SM00234">
    <property type="entry name" value="START"/>
    <property type="match status" value="1"/>
</dbReference>
<sequence length="948" mass="103105">MATPHAPLSGYLLKRSKAVWKSRYACLDRGVLYLFKHKHHNYPSMTILLAGCTAEATYDPDGRSFVISHPSRASTKQLLLATSESHLLSTWLDAIVAHAQLDVAVPTPRAPHRAAVVPSLPYDIPAADNRDVPPKYRNVVETMVATFLSQYVYNTARWTLETEHSAVKSTQLYYCQAPAAAMSKLMLKHPADDIASMVVDPTFDAHVRDSTTIHTFNESTTLQHITTKDTMFPSRGRQYVVLTHRRTLPDQSVVVVSQSVPNDIEHLNKPRHSDPAVLRIEGFHIVPNLDDTAAEVTYVVHVDGDETLPDHVVISRALKLDALRVLLEPPGSPTSPRAHHALPQPFPDVISSNNIIEKSPRTDARDVGVYSIPRQFAHEIDSAIATLVATATGLSSWTFQSEKEGVRAYSKQPDGSSLTSVLGVGSMAFPASTILGFLLDTSRKVAYDPMCAAAFAIARLDPHTSLDYYASKPVLIVSGRDFVNVVHWRVLPDQSIAVVAKATQTDQMPVNPGLVRGEVHVAGWHIVPTGQHSADVSFMVKLDLKGSIPTFVQNKIAVDQAYVFLAVRKQLEALPNIRSFPVVNDARGQVAAAPVAPLVPPDDTLTSESTSKLSKESTKKGSMTWINDTPAIPTHTTEESSVWMSWGVSLLAFLGATYIYALGGILVGAMYIGYHVLTIGSPSPRRREQGPVTSWKASLSASSVHGSILVDCSDTLAYIQHLEKRGAVVTLPDIVVRAVARAVRHTPSFNGHAAFGSLYPSNGAVNVSCLIHRHDDTYDVTLAGADTLSIHSIATIVASGVDDAGLSSPSNSCGLKPTYWALVVHHSLVQFWIDLVEWLSQQVPSMGVTPHRGTHAIVADVGKMGLDDAFISMFRHVPLTVMVGAIAKRAVVVEGGDGEDQVVVRPMLCLNVQVNPRYADPAGIAQLTRHLREFMEHPGVLDDKDLHQ</sequence>
<dbReference type="InterPro" id="IPR001849">
    <property type="entry name" value="PH_domain"/>
</dbReference>
<evidence type="ECO:0000313" key="7">
    <source>
        <dbReference type="EMBL" id="RHY03437.1"/>
    </source>
</evidence>
<dbReference type="InterPro" id="IPR002913">
    <property type="entry name" value="START_lipid-bd_dom"/>
</dbReference>
<dbReference type="EMBL" id="QUSZ01007137">
    <property type="protein sequence ID" value="RHY03437.1"/>
    <property type="molecule type" value="Genomic_DNA"/>
</dbReference>
<keyword evidence="4" id="KW-0472">Membrane</keyword>
<dbReference type="InterPro" id="IPR023393">
    <property type="entry name" value="START-like_dom_sf"/>
</dbReference>
<dbReference type="Proteomes" id="UP000265427">
    <property type="component" value="Unassembled WGS sequence"/>
</dbReference>
<dbReference type="PANTHER" id="PTHR19308:SF14">
    <property type="entry name" value="START DOMAIN-CONTAINING PROTEIN"/>
    <property type="match status" value="1"/>
</dbReference>
<keyword evidence="4" id="KW-1133">Transmembrane helix</keyword>
<dbReference type="InterPro" id="IPR011993">
    <property type="entry name" value="PH-like_dom_sf"/>
</dbReference>
<evidence type="ECO:0000256" key="4">
    <source>
        <dbReference type="SAM" id="Phobius"/>
    </source>
</evidence>
<dbReference type="SUPFAM" id="SSF50729">
    <property type="entry name" value="PH domain-like"/>
    <property type="match status" value="1"/>
</dbReference>
<comment type="caution">
    <text evidence="7">The sequence shown here is derived from an EMBL/GenBank/DDBJ whole genome shotgun (WGS) entry which is preliminary data.</text>
</comment>
<dbReference type="SUPFAM" id="SSF52777">
    <property type="entry name" value="CoA-dependent acyltransferases"/>
    <property type="match status" value="1"/>
</dbReference>
<proteinExistence type="predicted"/>
<comment type="subcellular location">
    <subcellularLocation>
        <location evidence="1">Endoplasmic reticulum</location>
    </subcellularLocation>
</comment>
<dbReference type="GO" id="GO:0008289">
    <property type="term" value="F:lipid binding"/>
    <property type="evidence" value="ECO:0007669"/>
    <property type="project" value="InterPro"/>
</dbReference>
<feature type="transmembrane region" description="Helical" evidence="4">
    <location>
        <begin position="650"/>
        <end position="677"/>
    </location>
</feature>
<evidence type="ECO:0000259" key="5">
    <source>
        <dbReference type="PROSITE" id="PS50003"/>
    </source>
</evidence>
<dbReference type="PROSITE" id="PS50848">
    <property type="entry name" value="START"/>
    <property type="match status" value="1"/>
</dbReference>
<dbReference type="InterPro" id="IPR051213">
    <property type="entry name" value="START_lipid_transfer"/>
</dbReference>
<evidence type="ECO:0008006" key="9">
    <source>
        <dbReference type="Google" id="ProtNLM"/>
    </source>
</evidence>
<gene>
    <name evidence="7" type="ORF">DYB36_007729</name>
</gene>
<dbReference type="CDD" id="cd00177">
    <property type="entry name" value="START"/>
    <property type="match status" value="1"/>
</dbReference>
<keyword evidence="2" id="KW-0256">Endoplasmic reticulum</keyword>
<feature type="region of interest" description="Disordered" evidence="3">
    <location>
        <begin position="601"/>
        <end position="630"/>
    </location>
</feature>
<keyword evidence="4" id="KW-0812">Transmembrane</keyword>
<organism evidence="7 8">
    <name type="scientific">Aphanomyces astaci</name>
    <name type="common">Crayfish plague agent</name>
    <dbReference type="NCBI Taxonomy" id="112090"/>
    <lineage>
        <taxon>Eukaryota</taxon>
        <taxon>Sar</taxon>
        <taxon>Stramenopiles</taxon>
        <taxon>Oomycota</taxon>
        <taxon>Saprolegniomycetes</taxon>
        <taxon>Saprolegniales</taxon>
        <taxon>Verrucalvaceae</taxon>
        <taxon>Aphanomyces</taxon>
    </lineage>
</organism>
<feature type="domain" description="PH" evidence="5">
    <location>
        <begin position="5"/>
        <end position="100"/>
    </location>
</feature>
<dbReference type="SUPFAM" id="SSF55961">
    <property type="entry name" value="Bet v1-like"/>
    <property type="match status" value="2"/>
</dbReference>
<evidence type="ECO:0000313" key="8">
    <source>
        <dbReference type="Proteomes" id="UP000265427"/>
    </source>
</evidence>
<dbReference type="SMART" id="SM00233">
    <property type="entry name" value="PH"/>
    <property type="match status" value="1"/>
</dbReference>
<dbReference type="PANTHER" id="PTHR19308">
    <property type="entry name" value="PHOSPHATIDYLCHOLINE TRANSFER PROTEIN"/>
    <property type="match status" value="1"/>
</dbReference>
<name>A0A397ACP4_APHAT</name>